<dbReference type="Pfam" id="PF00486">
    <property type="entry name" value="Trans_reg_C"/>
    <property type="match status" value="1"/>
</dbReference>
<proteinExistence type="predicted"/>
<accession>A0ABZ2Z0C8</accession>
<dbReference type="Gene3D" id="1.10.10.10">
    <property type="entry name" value="Winged helix-like DNA-binding domain superfamily/Winged helix DNA-binding domain"/>
    <property type="match status" value="1"/>
</dbReference>
<gene>
    <name evidence="5" type="ORF">WJU22_22790</name>
</gene>
<evidence type="ECO:0000256" key="1">
    <source>
        <dbReference type="ARBA" id="ARBA00023125"/>
    </source>
</evidence>
<protein>
    <submittedName>
        <fullName evidence="5">Helix-turn-helix domain-containing protein</fullName>
    </submittedName>
</protein>
<keyword evidence="3" id="KW-1133">Transmembrane helix</keyword>
<organism evidence="5 6">
    <name type="scientific">Chitinophaga caseinilytica</name>
    <dbReference type="NCBI Taxonomy" id="2267521"/>
    <lineage>
        <taxon>Bacteria</taxon>
        <taxon>Pseudomonadati</taxon>
        <taxon>Bacteroidota</taxon>
        <taxon>Chitinophagia</taxon>
        <taxon>Chitinophagales</taxon>
        <taxon>Chitinophagaceae</taxon>
        <taxon>Chitinophaga</taxon>
    </lineage>
</organism>
<dbReference type="InterPro" id="IPR016032">
    <property type="entry name" value="Sig_transdc_resp-reg_C-effctor"/>
</dbReference>
<evidence type="ECO:0000259" key="4">
    <source>
        <dbReference type="PROSITE" id="PS51755"/>
    </source>
</evidence>
<name>A0ABZ2Z0C8_9BACT</name>
<dbReference type="Proteomes" id="UP001449657">
    <property type="component" value="Chromosome"/>
</dbReference>
<dbReference type="CDD" id="cd00383">
    <property type="entry name" value="trans_reg_C"/>
    <property type="match status" value="1"/>
</dbReference>
<evidence type="ECO:0000313" key="6">
    <source>
        <dbReference type="Proteomes" id="UP001449657"/>
    </source>
</evidence>
<feature type="DNA-binding region" description="OmpR/PhoB-type" evidence="2">
    <location>
        <begin position="1"/>
        <end position="97"/>
    </location>
</feature>
<reference evidence="5 6" key="1">
    <citation type="submission" date="2024-03" db="EMBL/GenBank/DDBJ databases">
        <title>Chitinophaga caseinilytica sp. nov., a casein hydrolysing bacterium isolated from forest soil.</title>
        <authorList>
            <person name="Lee D.S."/>
            <person name="Han D.M."/>
            <person name="Baek J.H."/>
            <person name="Choi D.G."/>
            <person name="Jeon J.H."/>
            <person name="Jeon C.O."/>
        </authorList>
    </citation>
    <scope>NUCLEOTIDE SEQUENCE [LARGE SCALE GENOMIC DNA]</scope>
    <source>
        <strain evidence="5 6">KACC 19118</strain>
    </source>
</reference>
<keyword evidence="3" id="KW-0812">Transmembrane</keyword>
<dbReference type="PROSITE" id="PS51755">
    <property type="entry name" value="OMPR_PHOB"/>
    <property type="match status" value="1"/>
</dbReference>
<dbReference type="SUPFAM" id="SSF46894">
    <property type="entry name" value="C-terminal effector domain of the bipartite response regulators"/>
    <property type="match status" value="1"/>
</dbReference>
<dbReference type="InterPro" id="IPR036388">
    <property type="entry name" value="WH-like_DNA-bd_sf"/>
</dbReference>
<feature type="transmembrane region" description="Helical" evidence="3">
    <location>
        <begin position="114"/>
        <end position="133"/>
    </location>
</feature>
<sequence>MIINDRFLVNATRGEVTDKLTGKTVRLEPRLMKLLCLLAEHPGQLVKRELIIREIWNDYPGADDGLNQAISGLRKLLEDDQKKIIETIPKSGYCFHGRMGEAPAVRPARRSKNIYLLAGLCIVIAGVFLARYYQATQAAISGQAAREEAKELYKLDSAQQADRLKAAGGK</sequence>
<feature type="domain" description="OmpR/PhoB-type" evidence="4">
    <location>
        <begin position="1"/>
        <end position="97"/>
    </location>
</feature>
<evidence type="ECO:0000256" key="3">
    <source>
        <dbReference type="SAM" id="Phobius"/>
    </source>
</evidence>
<dbReference type="RefSeq" id="WP_341840479.1">
    <property type="nucleotide sequence ID" value="NZ_CP149792.1"/>
</dbReference>
<dbReference type="SMART" id="SM00862">
    <property type="entry name" value="Trans_reg_C"/>
    <property type="match status" value="1"/>
</dbReference>
<keyword evidence="1 2" id="KW-0238">DNA-binding</keyword>
<keyword evidence="6" id="KW-1185">Reference proteome</keyword>
<evidence type="ECO:0000256" key="2">
    <source>
        <dbReference type="PROSITE-ProRule" id="PRU01091"/>
    </source>
</evidence>
<keyword evidence="3" id="KW-0472">Membrane</keyword>
<dbReference type="InterPro" id="IPR001867">
    <property type="entry name" value="OmpR/PhoB-type_DNA-bd"/>
</dbReference>
<dbReference type="EMBL" id="CP150096">
    <property type="protein sequence ID" value="WZN45729.1"/>
    <property type="molecule type" value="Genomic_DNA"/>
</dbReference>
<evidence type="ECO:0000313" key="5">
    <source>
        <dbReference type="EMBL" id="WZN45729.1"/>
    </source>
</evidence>